<dbReference type="Proteomes" id="UP000192801">
    <property type="component" value="Unassembled WGS sequence"/>
</dbReference>
<sequence length="69" mass="7665">MTTTYRRTSRRRLDLPSLALTIIGLAFGALSYRLVTYSDINALVMVPSVVAVTVGVTHLFKREAPRDVN</sequence>
<comment type="caution">
    <text evidence="1">The sequence shown here is derived from an EMBL/GenBank/DDBJ whole genome shotgun (WGS) entry which is preliminary data.</text>
</comment>
<gene>
    <name evidence="1" type="ORF">BST26_14355</name>
</gene>
<keyword evidence="2" id="KW-1185">Reference proteome</keyword>
<reference evidence="1 2" key="1">
    <citation type="submission" date="2016-12" db="EMBL/GenBank/DDBJ databases">
        <title>The new phylogeny of genus Mycobacterium.</title>
        <authorList>
            <person name="Tortoli E."/>
            <person name="Trovato A."/>
            <person name="Cirillo D.M."/>
        </authorList>
    </citation>
    <scope>NUCLEOTIDE SEQUENCE [LARGE SCALE GENOMIC DNA]</scope>
    <source>
        <strain evidence="1 2">DSM 45130</strain>
    </source>
</reference>
<organism evidence="1 2">
    <name type="scientific">Mycolicibacterium insubricum</name>
    <dbReference type="NCBI Taxonomy" id="444597"/>
    <lineage>
        <taxon>Bacteria</taxon>
        <taxon>Bacillati</taxon>
        <taxon>Actinomycetota</taxon>
        <taxon>Actinomycetes</taxon>
        <taxon>Mycobacteriales</taxon>
        <taxon>Mycobacteriaceae</taxon>
        <taxon>Mycolicibacterium</taxon>
    </lineage>
</organism>
<dbReference type="OrthoDB" id="4774932at2"/>
<evidence type="ECO:0000313" key="1">
    <source>
        <dbReference type="EMBL" id="ORA68526.1"/>
    </source>
</evidence>
<dbReference type="AlphaFoldDB" id="A0A1X0D7X1"/>
<proteinExistence type="predicted"/>
<dbReference type="RefSeq" id="WP_083031848.1">
    <property type="nucleotide sequence ID" value="NZ_AP022618.1"/>
</dbReference>
<dbReference type="EMBL" id="MVHS01000036">
    <property type="protein sequence ID" value="ORA68526.1"/>
    <property type="molecule type" value="Genomic_DNA"/>
</dbReference>
<name>A0A1X0D7X1_9MYCO</name>
<evidence type="ECO:0000313" key="2">
    <source>
        <dbReference type="Proteomes" id="UP000192801"/>
    </source>
</evidence>
<accession>A0A1X0D7X1</accession>
<protein>
    <submittedName>
        <fullName evidence="1">Uncharacterized protein</fullName>
    </submittedName>
</protein>